<sequence length="327" mass="37425">MLTSTSPNWVLVVRIAFGFLAFIGILLNGLVFWLLIQVKVGSNLTTILLRHQCLFDGLSCLIALISKITGPILLTSSRVLNVLLCHVWSRDSLFWLGAVLSMHNMVYISLDRLTATFFPTFYRFYQKSLLIGCYIYLTSGFCIIYVPVLFNRRFENETCHWYHAFDSDLMHPFYSIHGYVWILFKYAFPAMFIMVAHILILCMIFRRRPQRCMEVQFKKLVWTTVMLSSTSTILHLPDAGSYASHQIGTSQYDAGGISHQLRLLCITLCYCINPSILLGMTTVLQDSAKERLPACRKCRKYSTSADQAIEDVENLGSLVQQPVMHTR</sequence>
<name>A0A4S2LD36_OPIFE</name>
<dbReference type="InterPro" id="IPR017452">
    <property type="entry name" value="GPCR_Rhodpsn_7TM"/>
</dbReference>
<evidence type="ECO:0000313" key="8">
    <source>
        <dbReference type="Proteomes" id="UP000308267"/>
    </source>
</evidence>
<feature type="transmembrane region" description="Helical" evidence="5">
    <location>
        <begin position="131"/>
        <end position="150"/>
    </location>
</feature>
<dbReference type="Gene3D" id="1.20.1070.10">
    <property type="entry name" value="Rhodopsin 7-helix transmembrane proteins"/>
    <property type="match status" value="1"/>
</dbReference>
<feature type="transmembrane region" description="Helical" evidence="5">
    <location>
        <begin position="12"/>
        <end position="36"/>
    </location>
</feature>
<dbReference type="GO" id="GO:0016020">
    <property type="term" value="C:membrane"/>
    <property type="evidence" value="ECO:0007669"/>
    <property type="project" value="UniProtKB-SubCell"/>
</dbReference>
<proteinExistence type="predicted"/>
<reference evidence="7 8" key="1">
    <citation type="journal article" date="2019" name="BMC Genomics">
        <title>New insights from Opisthorchis felineus genome: update on genomics of the epidemiologically important liver flukes.</title>
        <authorList>
            <person name="Ershov N.I."/>
            <person name="Mordvinov V.A."/>
            <person name="Prokhortchouk E.B."/>
            <person name="Pakharukova M.Y."/>
            <person name="Gunbin K.V."/>
            <person name="Ustyantsev K."/>
            <person name="Genaev M.A."/>
            <person name="Blinov A.G."/>
            <person name="Mazur A."/>
            <person name="Boulygina E."/>
            <person name="Tsygankova S."/>
            <person name="Khrameeva E."/>
            <person name="Chekanov N."/>
            <person name="Fan G."/>
            <person name="Xiao A."/>
            <person name="Zhang H."/>
            <person name="Xu X."/>
            <person name="Yang H."/>
            <person name="Solovyev V."/>
            <person name="Lee S.M."/>
            <person name="Liu X."/>
            <person name="Afonnikov D.A."/>
            <person name="Skryabin K.G."/>
        </authorList>
    </citation>
    <scope>NUCLEOTIDE SEQUENCE [LARGE SCALE GENOMIC DNA]</scope>
    <source>
        <strain evidence="7">AK-0245</strain>
        <tissue evidence="7">Whole organism</tissue>
    </source>
</reference>
<evidence type="ECO:0000256" key="3">
    <source>
        <dbReference type="ARBA" id="ARBA00022989"/>
    </source>
</evidence>
<accession>A0A4S2LD36</accession>
<comment type="caution">
    <text evidence="7">The sequence shown here is derived from an EMBL/GenBank/DDBJ whole genome shotgun (WGS) entry which is preliminary data.</text>
</comment>
<dbReference type="EMBL" id="SJOL01009288">
    <property type="protein sequence ID" value="TGZ58429.1"/>
    <property type="molecule type" value="Genomic_DNA"/>
</dbReference>
<dbReference type="Proteomes" id="UP000308267">
    <property type="component" value="Unassembled WGS sequence"/>
</dbReference>
<keyword evidence="8" id="KW-1185">Reference proteome</keyword>
<dbReference type="SUPFAM" id="SSF81321">
    <property type="entry name" value="Family A G protein-coupled receptor-like"/>
    <property type="match status" value="1"/>
</dbReference>
<feature type="transmembrane region" description="Helical" evidence="5">
    <location>
        <begin position="57"/>
        <end position="80"/>
    </location>
</feature>
<organism evidence="7 8">
    <name type="scientific">Opisthorchis felineus</name>
    <dbReference type="NCBI Taxonomy" id="147828"/>
    <lineage>
        <taxon>Eukaryota</taxon>
        <taxon>Metazoa</taxon>
        <taxon>Spiralia</taxon>
        <taxon>Lophotrochozoa</taxon>
        <taxon>Platyhelminthes</taxon>
        <taxon>Trematoda</taxon>
        <taxon>Digenea</taxon>
        <taxon>Opisthorchiida</taxon>
        <taxon>Opisthorchiata</taxon>
        <taxon>Opisthorchiidae</taxon>
        <taxon>Opisthorchis</taxon>
    </lineage>
</organism>
<evidence type="ECO:0000256" key="2">
    <source>
        <dbReference type="ARBA" id="ARBA00022692"/>
    </source>
</evidence>
<keyword evidence="2 5" id="KW-0812">Transmembrane</keyword>
<protein>
    <recommendedName>
        <fullName evidence="6">G-protein coupled receptors family 1 profile domain-containing protein</fullName>
    </recommendedName>
</protein>
<dbReference type="CDD" id="cd00637">
    <property type="entry name" value="7tm_classA_rhodopsin-like"/>
    <property type="match status" value="1"/>
</dbReference>
<feature type="transmembrane region" description="Helical" evidence="5">
    <location>
        <begin position="179"/>
        <end position="205"/>
    </location>
</feature>
<dbReference type="AlphaFoldDB" id="A0A4S2LD36"/>
<evidence type="ECO:0000313" key="7">
    <source>
        <dbReference type="EMBL" id="TGZ58429.1"/>
    </source>
</evidence>
<keyword evidence="4 5" id="KW-0472">Membrane</keyword>
<evidence type="ECO:0000256" key="1">
    <source>
        <dbReference type="ARBA" id="ARBA00004370"/>
    </source>
</evidence>
<gene>
    <name evidence="7" type="ORF">CRM22_009642</name>
</gene>
<feature type="transmembrane region" description="Helical" evidence="5">
    <location>
        <begin position="92"/>
        <end position="110"/>
    </location>
</feature>
<dbReference type="PROSITE" id="PS50262">
    <property type="entry name" value="G_PROTEIN_RECEP_F1_2"/>
    <property type="match status" value="1"/>
</dbReference>
<evidence type="ECO:0000256" key="4">
    <source>
        <dbReference type="ARBA" id="ARBA00023136"/>
    </source>
</evidence>
<evidence type="ECO:0000259" key="6">
    <source>
        <dbReference type="PROSITE" id="PS50262"/>
    </source>
</evidence>
<keyword evidence="3 5" id="KW-1133">Transmembrane helix</keyword>
<evidence type="ECO:0000256" key="5">
    <source>
        <dbReference type="SAM" id="Phobius"/>
    </source>
</evidence>
<feature type="domain" description="G-protein coupled receptors family 1 profile" evidence="6">
    <location>
        <begin position="27"/>
        <end position="277"/>
    </location>
</feature>
<dbReference type="PANTHER" id="PTHR45698">
    <property type="entry name" value="TRACE AMINE-ASSOCIATED RECEPTOR 19N-RELATED"/>
    <property type="match status" value="1"/>
</dbReference>
<comment type="subcellular location">
    <subcellularLocation>
        <location evidence="1">Membrane</location>
    </subcellularLocation>
</comment>
<dbReference type="PANTHER" id="PTHR45698:SF1">
    <property type="entry name" value="TRACE AMINE-ASSOCIATED RECEPTOR 13C-LIKE"/>
    <property type="match status" value="1"/>
</dbReference>
<dbReference type="OrthoDB" id="6255024at2759"/>